<dbReference type="Pfam" id="PF07690">
    <property type="entry name" value="MFS_1"/>
    <property type="match status" value="1"/>
</dbReference>
<protein>
    <recommendedName>
        <fullName evidence="7">Major facilitator superfamily (MFS) profile domain-containing protein</fullName>
    </recommendedName>
</protein>
<evidence type="ECO:0008006" key="7">
    <source>
        <dbReference type="Google" id="ProtNLM"/>
    </source>
</evidence>
<dbReference type="InterPro" id="IPR036259">
    <property type="entry name" value="MFS_trans_sf"/>
</dbReference>
<dbReference type="Gene3D" id="1.20.1250.20">
    <property type="entry name" value="MFS general substrate transporter like domains"/>
    <property type="match status" value="1"/>
</dbReference>
<proteinExistence type="predicted"/>
<name>A0A127M6N4_9GAMM</name>
<keyword evidence="1 4" id="KW-0812">Transmembrane</keyword>
<organism evidence="5 6">
    <name type="scientific">Zhongshania aliphaticivorans</name>
    <dbReference type="NCBI Taxonomy" id="1470434"/>
    <lineage>
        <taxon>Bacteria</taxon>
        <taxon>Pseudomonadati</taxon>
        <taxon>Pseudomonadota</taxon>
        <taxon>Gammaproteobacteria</taxon>
        <taxon>Cellvibrionales</taxon>
        <taxon>Spongiibacteraceae</taxon>
        <taxon>Zhongshania</taxon>
    </lineage>
</organism>
<gene>
    <name evidence="5" type="ORF">AZF00_11720</name>
</gene>
<accession>A0A127M6N4</accession>
<keyword evidence="2 4" id="KW-1133">Transmembrane helix</keyword>
<evidence type="ECO:0000313" key="5">
    <source>
        <dbReference type="EMBL" id="AMO68924.1"/>
    </source>
</evidence>
<feature type="transmembrane region" description="Helical" evidence="4">
    <location>
        <begin position="153"/>
        <end position="169"/>
    </location>
</feature>
<feature type="transmembrane region" description="Helical" evidence="4">
    <location>
        <begin position="359"/>
        <end position="383"/>
    </location>
</feature>
<evidence type="ECO:0000256" key="3">
    <source>
        <dbReference type="ARBA" id="ARBA00023136"/>
    </source>
</evidence>
<feature type="transmembrane region" description="Helical" evidence="4">
    <location>
        <begin position="64"/>
        <end position="88"/>
    </location>
</feature>
<feature type="transmembrane region" description="Helical" evidence="4">
    <location>
        <begin position="395"/>
        <end position="417"/>
    </location>
</feature>
<dbReference type="PANTHER" id="PTHR23534:SF1">
    <property type="entry name" value="MAJOR FACILITATOR SUPERFAMILY PROTEIN"/>
    <property type="match status" value="1"/>
</dbReference>
<feature type="transmembrane region" description="Helical" evidence="4">
    <location>
        <begin position="333"/>
        <end position="353"/>
    </location>
</feature>
<feature type="transmembrane region" description="Helical" evidence="4">
    <location>
        <begin position="268"/>
        <end position="290"/>
    </location>
</feature>
<feature type="transmembrane region" description="Helical" evidence="4">
    <location>
        <begin position="222"/>
        <end position="243"/>
    </location>
</feature>
<dbReference type="PANTHER" id="PTHR23534">
    <property type="entry name" value="MFS PERMEASE"/>
    <property type="match status" value="1"/>
</dbReference>
<evidence type="ECO:0000256" key="2">
    <source>
        <dbReference type="ARBA" id="ARBA00022989"/>
    </source>
</evidence>
<feature type="transmembrane region" description="Helical" evidence="4">
    <location>
        <begin position="190"/>
        <end position="210"/>
    </location>
</feature>
<feature type="transmembrane region" description="Helical" evidence="4">
    <location>
        <begin position="100"/>
        <end position="121"/>
    </location>
</feature>
<sequence>MCWILNQVQNDGYWEYGCGGASDSANGQIILINPETDGLIADIIHFLLKVSIKARGMFELPKNIYLMAIVSSLCMATSSLMVLVSGLLGSSLAPSASLATLPMASFIIATAVSTVPAAIIMRKVGRKSGFLLSIFIAFCGALCALLATVQANFLLFIFATLCFGFNLAFTQQGRFIIIENAQNPKQQADGLTLALLASLLGGFVGPQFGALGRDLIASPQGYAGSFLLLAILLVIAFVIMCIYEERGVAEAEKVSAERSLLSIIKQPSFILAAGTAATGYAVMTLVMTATPLSMVEMSGHSFNHATIVIQSHIVAMFLPSLLTGKLLKKGLRLSLIVAGLSCYLAVIAVAFSGQEVMHYWWALVLLGLGWNLLFMTATALLPETYEGDERFKAQAVNEFSVISAQALAAFSAGWILFNYQWEGVLKTALSISVAGAGFLGLYHKEAISCCREFINFRS</sequence>
<dbReference type="GO" id="GO:0022857">
    <property type="term" value="F:transmembrane transporter activity"/>
    <property type="evidence" value="ECO:0007669"/>
    <property type="project" value="InterPro"/>
</dbReference>
<evidence type="ECO:0000256" key="4">
    <source>
        <dbReference type="SAM" id="Phobius"/>
    </source>
</evidence>
<feature type="transmembrane region" description="Helical" evidence="4">
    <location>
        <begin position="423"/>
        <end position="442"/>
    </location>
</feature>
<dbReference type="SUPFAM" id="SSF103473">
    <property type="entry name" value="MFS general substrate transporter"/>
    <property type="match status" value="1"/>
</dbReference>
<dbReference type="InterPro" id="IPR011701">
    <property type="entry name" value="MFS"/>
</dbReference>
<dbReference type="AlphaFoldDB" id="A0A127M6N4"/>
<evidence type="ECO:0000256" key="1">
    <source>
        <dbReference type="ARBA" id="ARBA00022692"/>
    </source>
</evidence>
<dbReference type="Proteomes" id="UP000074119">
    <property type="component" value="Chromosome"/>
</dbReference>
<evidence type="ECO:0000313" key="6">
    <source>
        <dbReference type="Proteomes" id="UP000074119"/>
    </source>
</evidence>
<dbReference type="EMBL" id="CP014544">
    <property type="protein sequence ID" value="AMO68924.1"/>
    <property type="molecule type" value="Genomic_DNA"/>
</dbReference>
<feature type="transmembrane region" description="Helical" evidence="4">
    <location>
        <begin position="128"/>
        <end position="147"/>
    </location>
</feature>
<feature type="transmembrane region" description="Helical" evidence="4">
    <location>
        <begin position="302"/>
        <end position="321"/>
    </location>
</feature>
<dbReference type="KEGG" id="zal:AZF00_11720"/>
<dbReference type="STRING" id="1470434.AZF00_11720"/>
<keyword evidence="3 4" id="KW-0472">Membrane</keyword>
<reference evidence="5 6" key="1">
    <citation type="submission" date="2015-12" db="EMBL/GenBank/DDBJ databases">
        <authorList>
            <person name="Shamseldin A."/>
            <person name="Moawad H."/>
            <person name="Abd El-Rahim W.M."/>
            <person name="Sadowsky M.J."/>
        </authorList>
    </citation>
    <scope>NUCLEOTIDE SEQUENCE [LARGE SCALE GENOMIC DNA]</scope>
    <source>
        <strain evidence="5 6">SM2</strain>
    </source>
</reference>